<dbReference type="InterPro" id="IPR003593">
    <property type="entry name" value="AAA+_ATPase"/>
</dbReference>
<dbReference type="Gene3D" id="3.30.230.10">
    <property type="match status" value="1"/>
</dbReference>
<feature type="domain" description="MCM C-terminal AAA(+) ATPase" evidence="5">
    <location>
        <begin position="287"/>
        <end position="386"/>
    </location>
</feature>
<dbReference type="InterPro" id="IPR027417">
    <property type="entry name" value="P-loop_NTPase"/>
</dbReference>
<evidence type="ECO:0000256" key="3">
    <source>
        <dbReference type="ARBA" id="ARBA00022840"/>
    </source>
</evidence>
<sequence>MSLAIVHTRAQLGVEAPPVTVEVHLSNGLPSLAIVGMPETAVKESKDRVRSAILNSHLEFPARRITVNLAPADLPKEGGRYDLAIAIGILAASEQVPSELLNELELIGELALSGAVRPVTGTLPAALAAGRDGHRLIVASENAPEAAMARNTTIYSAENLLRVCAHLHRRSELPNSDFPATPARRPQPELADVKGQQQAKRALEVAASGGHNLLMFGPPGTGKTMLASRLPGILPAIDERDALEVAAVYSVCGVEHSPLWLERPFRAPHHTASAAALVGGGTQPRPGEISLAHGGVLFLDELPEFQRQVLEVLREPMESGEIRISRARAQTCYPARFQLIAAMNPCPCGYFGGRSAGNDSRCRCTSEQIQRYRNKISGPMLDRIDLHVPVHNIPPSELNNAPAGEPSATVQARVSRTVKQQQQRQQKLNAHMSSKDIEQFCPLAQEDQQFLEAAVIRLGLSTRSYYRVLKVARTLADMAQQDTISRPQLAEALSFRALDRAP</sequence>
<proteinExistence type="inferred from homology"/>
<protein>
    <submittedName>
        <fullName evidence="6">YifB family Mg chelatase-like AAA ATPase</fullName>
    </submittedName>
</protein>
<dbReference type="InterPro" id="IPR001208">
    <property type="entry name" value="MCM_dom"/>
</dbReference>
<evidence type="ECO:0000313" key="6">
    <source>
        <dbReference type="EMBL" id="MFC3154045.1"/>
    </source>
</evidence>
<comment type="similarity">
    <text evidence="1">Belongs to the Mg-chelatase subunits D/I family. ComM subfamily.</text>
</comment>
<keyword evidence="3" id="KW-0067">ATP-binding</keyword>
<evidence type="ECO:0000313" key="7">
    <source>
        <dbReference type="Proteomes" id="UP001595548"/>
    </source>
</evidence>
<dbReference type="InterPro" id="IPR025158">
    <property type="entry name" value="Mg_chelat-rel_C"/>
</dbReference>
<dbReference type="InterPro" id="IPR004482">
    <property type="entry name" value="Mg_chelat-rel"/>
</dbReference>
<dbReference type="SUPFAM" id="SSF52540">
    <property type="entry name" value="P-loop containing nucleoside triphosphate hydrolases"/>
    <property type="match status" value="1"/>
</dbReference>
<evidence type="ECO:0000259" key="5">
    <source>
        <dbReference type="PROSITE" id="PS50051"/>
    </source>
</evidence>
<accession>A0ABV7HNG7</accession>
<reference evidence="7" key="1">
    <citation type="journal article" date="2019" name="Int. J. Syst. Evol. Microbiol.">
        <title>The Global Catalogue of Microorganisms (GCM) 10K type strain sequencing project: providing services to taxonomists for standard genome sequencing and annotation.</title>
        <authorList>
            <consortium name="The Broad Institute Genomics Platform"/>
            <consortium name="The Broad Institute Genome Sequencing Center for Infectious Disease"/>
            <person name="Wu L."/>
            <person name="Ma J."/>
        </authorList>
    </citation>
    <scope>NUCLEOTIDE SEQUENCE [LARGE SCALE GENOMIC DNA]</scope>
    <source>
        <strain evidence="7">KCTC 52141</strain>
    </source>
</reference>
<dbReference type="Pfam" id="PF13335">
    <property type="entry name" value="Mg_chelatase_C"/>
    <property type="match status" value="1"/>
</dbReference>
<dbReference type="SMART" id="SM00382">
    <property type="entry name" value="AAA"/>
    <property type="match status" value="1"/>
</dbReference>
<name>A0ABV7HNG7_9GAMM</name>
<keyword evidence="7" id="KW-1185">Reference proteome</keyword>
<gene>
    <name evidence="6" type="ORF">ACFOEB_02450</name>
</gene>
<dbReference type="PANTHER" id="PTHR32039">
    <property type="entry name" value="MAGNESIUM-CHELATASE SUBUNIT CHLI"/>
    <property type="match status" value="1"/>
</dbReference>
<dbReference type="Pfam" id="PF13541">
    <property type="entry name" value="ChlI"/>
    <property type="match status" value="1"/>
</dbReference>
<dbReference type="Proteomes" id="UP001595548">
    <property type="component" value="Unassembled WGS sequence"/>
</dbReference>
<evidence type="ECO:0000256" key="2">
    <source>
        <dbReference type="ARBA" id="ARBA00022741"/>
    </source>
</evidence>
<organism evidence="6 7">
    <name type="scientific">Gilvimarinus japonicus</name>
    <dbReference type="NCBI Taxonomy" id="1796469"/>
    <lineage>
        <taxon>Bacteria</taxon>
        <taxon>Pseudomonadati</taxon>
        <taxon>Pseudomonadota</taxon>
        <taxon>Gammaproteobacteria</taxon>
        <taxon>Cellvibrionales</taxon>
        <taxon>Cellvibrionaceae</taxon>
        <taxon>Gilvimarinus</taxon>
    </lineage>
</organism>
<evidence type="ECO:0000256" key="1">
    <source>
        <dbReference type="ARBA" id="ARBA00006354"/>
    </source>
</evidence>
<dbReference type="EMBL" id="JBHRTL010000003">
    <property type="protein sequence ID" value="MFC3154045.1"/>
    <property type="molecule type" value="Genomic_DNA"/>
</dbReference>
<keyword evidence="2" id="KW-0547">Nucleotide-binding</keyword>
<dbReference type="InterPro" id="IPR020568">
    <property type="entry name" value="Ribosomal_Su5_D2-typ_SF"/>
</dbReference>
<comment type="caution">
    <text evidence="6">The sequence shown here is derived from an EMBL/GenBank/DDBJ whole genome shotgun (WGS) entry which is preliminary data.</text>
</comment>
<dbReference type="InterPro" id="IPR014721">
    <property type="entry name" value="Ribsml_uS5_D2-typ_fold_subgr"/>
</dbReference>
<dbReference type="SUPFAM" id="SSF54211">
    <property type="entry name" value="Ribosomal protein S5 domain 2-like"/>
    <property type="match status" value="1"/>
</dbReference>
<dbReference type="PRINTS" id="PR01657">
    <property type="entry name" value="MCMFAMILY"/>
</dbReference>
<dbReference type="Gene3D" id="3.40.50.300">
    <property type="entry name" value="P-loop containing nucleotide triphosphate hydrolases"/>
    <property type="match status" value="1"/>
</dbReference>
<feature type="region of interest" description="Disordered" evidence="4">
    <location>
        <begin position="174"/>
        <end position="198"/>
    </location>
</feature>
<dbReference type="Pfam" id="PF01078">
    <property type="entry name" value="Mg_chelatase"/>
    <property type="match status" value="1"/>
</dbReference>
<dbReference type="NCBIfam" id="TIGR00368">
    <property type="entry name" value="YifB family Mg chelatase-like AAA ATPase"/>
    <property type="match status" value="1"/>
</dbReference>
<evidence type="ECO:0000256" key="4">
    <source>
        <dbReference type="SAM" id="MobiDB-lite"/>
    </source>
</evidence>
<dbReference type="InterPro" id="IPR000523">
    <property type="entry name" value="Mg_chelatse_chII-like_cat_dom"/>
</dbReference>
<dbReference type="PROSITE" id="PS50051">
    <property type="entry name" value="MCM_2"/>
    <property type="match status" value="1"/>
</dbReference>
<dbReference type="RefSeq" id="WP_382414124.1">
    <property type="nucleotide sequence ID" value="NZ_AP031500.1"/>
</dbReference>
<dbReference type="NCBIfam" id="NF007365">
    <property type="entry name" value="PRK09862.1"/>
    <property type="match status" value="1"/>
</dbReference>
<dbReference type="PANTHER" id="PTHR32039:SF7">
    <property type="entry name" value="COMPETENCE PROTEIN COMM"/>
    <property type="match status" value="1"/>
</dbReference>
<dbReference type="InterPro" id="IPR045006">
    <property type="entry name" value="CHLI-like"/>
</dbReference>